<dbReference type="AlphaFoldDB" id="A0A364MXC9"/>
<comment type="caution">
    <text evidence="2">The sequence shown here is derived from an EMBL/GenBank/DDBJ whole genome shotgun (WGS) entry which is preliminary data.</text>
</comment>
<feature type="compositionally biased region" description="Basic and acidic residues" evidence="1">
    <location>
        <begin position="143"/>
        <end position="154"/>
    </location>
</feature>
<name>A0A364MXC9_STELY</name>
<sequence>MPPVVKAPCHNYTPVPNILPSLSLQYCAVCIVQTRIDRVKATQIALAQRGGVFESSTKGPQWSTIDGPTRKQVSHKDLLNKWRAAKINCCKLVEALEKMRDKKPEMVDEWGIDEALYLWELAKDECCRVPGYKYLEESSAKKEIEKKTEAKDLPQVEAPVSKHTPGEEPSEEDWATVKQNWQRRSSLSDPQLQREPKTLNAKEIAEIDTTAAMNGIKNLDISTEDQSKALAKHSKDSASVATDAVEDAKTTPHCYSPNSKESPKLAASPAVAESTQGASPDTPRSALKRRTSASPTPRKSVSIEPEATILPTEDTPLTTSPHNEHTIAEKRHARPTYHRSSGLYKASTWASPDGYEKINTSHFKMDWTVRERMQRLQEGKITSERISDEQLEAVVKKEMRTAERNKREETKRQPHPFRKKRSETKIVSEFLRVQSDGDDDEEFRYARLDVLENELLRVSGMRGVLQRLRPAQAAMREEKKWVIAESER</sequence>
<feature type="compositionally biased region" description="Polar residues" evidence="1">
    <location>
        <begin position="182"/>
        <end position="191"/>
    </location>
</feature>
<dbReference type="Proteomes" id="UP000249619">
    <property type="component" value="Unassembled WGS sequence"/>
</dbReference>
<feature type="region of interest" description="Disordered" evidence="1">
    <location>
        <begin position="225"/>
        <end position="339"/>
    </location>
</feature>
<evidence type="ECO:0000313" key="2">
    <source>
        <dbReference type="EMBL" id="RAR06275.1"/>
    </source>
</evidence>
<feature type="compositionally biased region" description="Basic and acidic residues" evidence="1">
    <location>
        <begin position="398"/>
        <end position="412"/>
    </location>
</feature>
<organism evidence="2 3">
    <name type="scientific">Stemphylium lycopersici</name>
    <name type="common">Tomato gray leaf spot disease fungus</name>
    <name type="synonym">Thyrospora lycopersici</name>
    <dbReference type="NCBI Taxonomy" id="183478"/>
    <lineage>
        <taxon>Eukaryota</taxon>
        <taxon>Fungi</taxon>
        <taxon>Dikarya</taxon>
        <taxon>Ascomycota</taxon>
        <taxon>Pezizomycotina</taxon>
        <taxon>Dothideomycetes</taxon>
        <taxon>Pleosporomycetidae</taxon>
        <taxon>Pleosporales</taxon>
        <taxon>Pleosporineae</taxon>
        <taxon>Pleosporaceae</taxon>
        <taxon>Stemphylium</taxon>
    </lineage>
</organism>
<proteinExistence type="predicted"/>
<feature type="region of interest" description="Disordered" evidence="1">
    <location>
        <begin position="143"/>
        <end position="173"/>
    </location>
</feature>
<keyword evidence="3" id="KW-1185">Reference proteome</keyword>
<protein>
    <submittedName>
        <fullName evidence="2">Uncharacterized protein</fullName>
    </submittedName>
</protein>
<accession>A0A364MXC9</accession>
<gene>
    <name evidence="2" type="ORF">DDE83_007030</name>
</gene>
<evidence type="ECO:0000313" key="3">
    <source>
        <dbReference type="Proteomes" id="UP000249619"/>
    </source>
</evidence>
<feature type="region of interest" description="Disordered" evidence="1">
    <location>
        <begin position="182"/>
        <end position="201"/>
    </location>
</feature>
<reference evidence="3" key="1">
    <citation type="submission" date="2018-05" db="EMBL/GenBank/DDBJ databases">
        <title>Draft genome sequence of Stemphylium lycopersici strain CIDEFI 213.</title>
        <authorList>
            <person name="Medina R."/>
            <person name="Franco M.E.E."/>
            <person name="Lucentini C.G."/>
            <person name="Saparrat M.C.N."/>
            <person name="Balatti P.A."/>
        </authorList>
    </citation>
    <scope>NUCLEOTIDE SEQUENCE [LARGE SCALE GENOMIC DNA]</scope>
    <source>
        <strain evidence="3">CIDEFI 213</strain>
    </source>
</reference>
<dbReference type="EMBL" id="QGDH01000118">
    <property type="protein sequence ID" value="RAR06275.1"/>
    <property type="molecule type" value="Genomic_DNA"/>
</dbReference>
<evidence type="ECO:0000256" key="1">
    <source>
        <dbReference type="SAM" id="MobiDB-lite"/>
    </source>
</evidence>
<feature type="region of interest" description="Disordered" evidence="1">
    <location>
        <begin position="398"/>
        <end position="421"/>
    </location>
</feature>